<evidence type="ECO:0000256" key="7">
    <source>
        <dbReference type="ARBA" id="ARBA00049244"/>
    </source>
</evidence>
<dbReference type="InterPro" id="IPR048466">
    <property type="entry name" value="DNA_pol3_delta-like_C"/>
</dbReference>
<comment type="catalytic activity">
    <reaction evidence="7">
        <text>DNA(n) + a 2'-deoxyribonucleoside 5'-triphosphate = DNA(n+1) + diphosphate</text>
        <dbReference type="Rhea" id="RHEA:22508"/>
        <dbReference type="Rhea" id="RHEA-COMP:17339"/>
        <dbReference type="Rhea" id="RHEA-COMP:17340"/>
        <dbReference type="ChEBI" id="CHEBI:33019"/>
        <dbReference type="ChEBI" id="CHEBI:61560"/>
        <dbReference type="ChEBI" id="CHEBI:173112"/>
        <dbReference type="EC" id="2.7.7.7"/>
    </reaction>
</comment>
<dbReference type="InterPro" id="IPR005790">
    <property type="entry name" value="DNA_polIII_delta"/>
</dbReference>
<dbReference type="EC" id="2.7.7.7" evidence="1"/>
<dbReference type="GO" id="GO:0003887">
    <property type="term" value="F:DNA-directed DNA polymerase activity"/>
    <property type="evidence" value="ECO:0007669"/>
    <property type="project" value="UniProtKB-KW"/>
</dbReference>
<dbReference type="GO" id="GO:0003677">
    <property type="term" value="F:DNA binding"/>
    <property type="evidence" value="ECO:0007669"/>
    <property type="project" value="InterPro"/>
</dbReference>
<dbReference type="Gene3D" id="1.20.272.10">
    <property type="match status" value="1"/>
</dbReference>
<dbReference type="Gene3D" id="3.40.50.300">
    <property type="entry name" value="P-loop containing nucleotide triphosphate hydrolases"/>
    <property type="match status" value="1"/>
</dbReference>
<comment type="caution">
    <text evidence="9">The sequence shown here is derived from an EMBL/GenBank/DDBJ whole genome shotgun (WGS) entry which is preliminary data.</text>
</comment>
<dbReference type="InterPro" id="IPR008921">
    <property type="entry name" value="DNA_pol3_clamp-load_cplx_C"/>
</dbReference>
<dbReference type="SUPFAM" id="SSF48019">
    <property type="entry name" value="post-AAA+ oligomerization domain-like"/>
    <property type="match status" value="1"/>
</dbReference>
<dbReference type="GO" id="GO:0009360">
    <property type="term" value="C:DNA polymerase III complex"/>
    <property type="evidence" value="ECO:0007669"/>
    <property type="project" value="TreeGrafter"/>
</dbReference>
<dbReference type="SUPFAM" id="SSF52540">
    <property type="entry name" value="P-loop containing nucleoside triphosphate hydrolases"/>
    <property type="match status" value="1"/>
</dbReference>
<protein>
    <recommendedName>
        <fullName evidence="1">DNA-directed DNA polymerase</fullName>
        <ecNumber evidence="1">2.7.7.7</ecNumber>
    </recommendedName>
</protein>
<dbReference type="PANTHER" id="PTHR34388:SF1">
    <property type="entry name" value="DNA POLYMERASE III SUBUNIT DELTA"/>
    <property type="match status" value="1"/>
</dbReference>
<evidence type="ECO:0000256" key="1">
    <source>
        <dbReference type="ARBA" id="ARBA00012417"/>
    </source>
</evidence>
<dbReference type="PANTHER" id="PTHR34388">
    <property type="entry name" value="DNA POLYMERASE III SUBUNIT DELTA"/>
    <property type="match status" value="1"/>
</dbReference>
<proteinExistence type="inferred from homology"/>
<dbReference type="NCBIfam" id="TIGR01128">
    <property type="entry name" value="holA"/>
    <property type="match status" value="1"/>
</dbReference>
<keyword evidence="10" id="KW-1185">Reference proteome</keyword>
<dbReference type="InterPro" id="IPR027417">
    <property type="entry name" value="P-loop_NTPase"/>
</dbReference>
<dbReference type="AlphaFoldDB" id="S3LN63"/>
<evidence type="ECO:0000256" key="3">
    <source>
        <dbReference type="ARBA" id="ARBA00022695"/>
    </source>
</evidence>
<dbReference type="Pfam" id="PF21694">
    <property type="entry name" value="DNA_pol3_delta_C"/>
    <property type="match status" value="1"/>
</dbReference>
<dbReference type="Gene3D" id="1.10.8.60">
    <property type="match status" value="1"/>
</dbReference>
<dbReference type="GO" id="GO:0006261">
    <property type="term" value="P:DNA-templated DNA replication"/>
    <property type="evidence" value="ECO:0007669"/>
    <property type="project" value="TreeGrafter"/>
</dbReference>
<dbReference type="EMBL" id="ATFC01000013">
    <property type="protein sequence ID" value="EPF45787.1"/>
    <property type="molecule type" value="Genomic_DNA"/>
</dbReference>
<feature type="domain" description="DNA polymerase III delta subunit-like C-terminal" evidence="8">
    <location>
        <begin position="197"/>
        <end position="301"/>
    </location>
</feature>
<dbReference type="PATRIC" id="fig|1125702.3.peg.2500"/>
<keyword evidence="4" id="KW-0235">DNA replication</keyword>
<comment type="similarity">
    <text evidence="6">Belongs to the DNA polymerase HolA subunit family.</text>
</comment>
<keyword evidence="3" id="KW-0548">Nucleotidyltransferase</keyword>
<gene>
    <name evidence="9" type="ORF">HMPREF1222_02417</name>
</gene>
<name>S3LN63_9SPIR</name>
<evidence type="ECO:0000256" key="5">
    <source>
        <dbReference type="ARBA" id="ARBA00022932"/>
    </source>
</evidence>
<sequence>MSAPLWLFTGPELGERNDALEALRKNAEKKYGQLDNHLFYAADTPISVILDAVQNGSLFAEARFAVVRNAEAIKKKEDIHALTQWVEQTPAEDGAFIVLISDEIGIDKKIEALVPKDHKKIFWELFENKKQEWLRRFFAQSKINIEQEAIEVLLELVENNTEALKTACAHISLFFEPGTTLTAETVERLLAHNKEETPFTLFDALSNANLEYALNIRQKLTLSKESSPVQLIAGLTYCFRRLRDWHTLAQTGGLDDFSLKKAGFTSKKAIEQYRRASRQWNEQTVHRIISLLNKTDMQIRAMGQELSGILLDACLYSIICNQGRELAAYSET</sequence>
<keyword evidence="2" id="KW-0808">Transferase</keyword>
<dbReference type="Proteomes" id="UP000014605">
    <property type="component" value="Unassembled WGS sequence"/>
</dbReference>
<evidence type="ECO:0000256" key="4">
    <source>
        <dbReference type="ARBA" id="ARBA00022705"/>
    </source>
</evidence>
<accession>S3LN63</accession>
<evidence type="ECO:0000313" key="9">
    <source>
        <dbReference type="EMBL" id="EPF45787.1"/>
    </source>
</evidence>
<dbReference type="GeneID" id="301462509"/>
<evidence type="ECO:0000313" key="10">
    <source>
        <dbReference type="Proteomes" id="UP000014605"/>
    </source>
</evidence>
<evidence type="ECO:0000256" key="6">
    <source>
        <dbReference type="ARBA" id="ARBA00034754"/>
    </source>
</evidence>
<reference evidence="9 10" key="1">
    <citation type="submission" date="2013-04" db="EMBL/GenBank/DDBJ databases">
        <title>The Genome Sequence of Treponema vincentii F0403.</title>
        <authorList>
            <consortium name="The Broad Institute Genomics Platform"/>
            <person name="Earl A."/>
            <person name="Ward D."/>
            <person name="Feldgarden M."/>
            <person name="Gevers D."/>
            <person name="Leonetti C."/>
            <person name="Izard J."/>
            <person name="Walker B."/>
            <person name="Young S."/>
            <person name="Zeng Q."/>
            <person name="Gargeya S."/>
            <person name="Fitzgerald M."/>
            <person name="Haas B."/>
            <person name="Abouelleil A."/>
            <person name="Allen A.W."/>
            <person name="Alvarado L."/>
            <person name="Arachchi H.M."/>
            <person name="Berlin A.M."/>
            <person name="Chapman S.B."/>
            <person name="Gainer-Dewar J."/>
            <person name="Goldberg J."/>
            <person name="Griggs A."/>
            <person name="Gujja S."/>
            <person name="Hansen M."/>
            <person name="Howarth C."/>
            <person name="Imamovic A."/>
            <person name="Ireland A."/>
            <person name="Larimer J."/>
            <person name="McCowan C."/>
            <person name="Murphy C."/>
            <person name="Pearson M."/>
            <person name="Poon T.W."/>
            <person name="Priest M."/>
            <person name="Roberts A."/>
            <person name="Saif S."/>
            <person name="Shea T."/>
            <person name="Sisk P."/>
            <person name="Sykes S."/>
            <person name="Wortman J."/>
            <person name="Nusbaum C."/>
            <person name="Birren B."/>
        </authorList>
    </citation>
    <scope>NUCLEOTIDE SEQUENCE [LARGE SCALE GENOMIC DNA]</scope>
    <source>
        <strain evidence="9 10">F0403</strain>
    </source>
</reference>
<organism evidence="9 10">
    <name type="scientific">Treponema vincentii F0403</name>
    <dbReference type="NCBI Taxonomy" id="1125702"/>
    <lineage>
        <taxon>Bacteria</taxon>
        <taxon>Pseudomonadati</taxon>
        <taxon>Spirochaetota</taxon>
        <taxon>Spirochaetia</taxon>
        <taxon>Spirochaetales</taxon>
        <taxon>Treponemataceae</taxon>
        <taxon>Treponema</taxon>
    </lineage>
</organism>
<dbReference type="HOGENOM" id="CLU_821204_0_0_12"/>
<evidence type="ECO:0000256" key="2">
    <source>
        <dbReference type="ARBA" id="ARBA00022679"/>
    </source>
</evidence>
<dbReference type="RefSeq" id="WP_016519594.1">
    <property type="nucleotide sequence ID" value="NZ_KE332514.1"/>
</dbReference>
<keyword evidence="5" id="KW-0239">DNA-directed DNA polymerase</keyword>
<evidence type="ECO:0000259" key="8">
    <source>
        <dbReference type="Pfam" id="PF21694"/>
    </source>
</evidence>